<feature type="transmembrane region" description="Helical" evidence="1">
    <location>
        <begin position="912"/>
        <end position="936"/>
    </location>
</feature>
<feature type="transmembrane region" description="Helical" evidence="1">
    <location>
        <begin position="524"/>
        <end position="543"/>
    </location>
</feature>
<proteinExistence type="predicted"/>
<dbReference type="Proteomes" id="UP000443582">
    <property type="component" value="Unassembled WGS sequence"/>
</dbReference>
<dbReference type="Pfam" id="PF00873">
    <property type="entry name" value="ACR_tran"/>
    <property type="match status" value="1"/>
</dbReference>
<keyword evidence="1" id="KW-1133">Transmembrane helix</keyword>
<dbReference type="Gene3D" id="3.30.70.1440">
    <property type="entry name" value="Multidrug efflux transporter AcrB pore domain"/>
    <property type="match status" value="1"/>
</dbReference>
<sequence>MKKLIQYFIDNLLISNVLFFSVFVIAIFAWTKIPKEEMPEFESPYVRVSTIYPGASAEDIEFFITKPIEEELKNVAGLDEVRSVSSTGSSSITVVMLENYPNPREVYLDIQDAVLRADLPSEAEIPTFRQFKSSEKAYIDVGFYLEGKRDLTVEDRARLQQLVRNFETQVKALPAVSSVTRSGYLDPENHVLLDPYKIKQNRISIHNVVRSLRESHIRAPIGVLEDTQQSKVTSINELVDESDFKDLMVTGNYEGDGVSLDQIASFKKSFEKTNSIYKINGHEGIMLNLKKSHNVDILAANKATLAFIEKYKKGQLDDLRIVTLDDESYDVKNRLSIVASNGLLGFGLIVLVLFLFLDFKSGIWVSMGIPFTLCFTLICMLIFDFTINNMTLAAIIIVMGIVVDDAIIVAENVGRITEDHKGTLKELMDKVTTEVTKLLMPITSAIATTCVAFVPLLFFGGWFGKFVAVLPFIITMMLVASLIESFSVLPAHVYQRKPKKKHEVSWFRKYEQVYANFLEKALNFRFLIILFFICSTVLSGYLFTTKLKFVMFPREESKELSLSVYTEKGTSKAEINEYLKPLEDILLEESQRLSIVGFRSNVGQSRRGGAVNYNRASITVEILPADERELSANDIVDILKERTKDLPNIKEIRFFKSRWGSGSGSTIEAQIQDNDDEVREKIANLIADHQKNNKKLKNVEIERPINTKEFNFKINQNEILRFGLTPSDVTTSLRTFVQGTILYTLKSTDEEVEVRLTVAKNYKVDIEKLKQLRIDNGKGGYVPISRFITIEEVVKPSNIERVDFKRTTMVYSDIEEGANTTPLEIAEYYENEVFPEILKEYPSAIINFVGEIEETRESTGDFKMAGFLVIALIYMILTIQFKSLSAPLIIMTIIPIGISGVIYILMAHGMEIFGFFAVIGALGMVGVVVNDSIVLIDKLIRETKYTTHKTQLYKQIAQISSTRLRAIILTTLTTVIGVLPTAYGFAGYDSMLAEMMLTMGWGLAISTIITLFLTPSIFSLLSRFLVTKEEQQEEAFL</sequence>
<dbReference type="InterPro" id="IPR027463">
    <property type="entry name" value="AcrB_DN_DC_subdom"/>
</dbReference>
<reference evidence="3" key="1">
    <citation type="journal article" date="2019" name="Int. J. Syst. Evol. Microbiol.">
        <title>Halobacteriovorax valvorus sp. nov., a novel prokaryotic predator isolated from coastal seawater of China.</title>
        <authorList>
            <person name="Chen M.-X."/>
        </authorList>
    </citation>
    <scope>NUCLEOTIDE SEQUENCE [LARGE SCALE GENOMIC DNA]</scope>
    <source>
        <strain evidence="3">BL9</strain>
    </source>
</reference>
<feature type="transmembrane region" description="Helical" evidence="1">
    <location>
        <begin position="864"/>
        <end position="881"/>
    </location>
</feature>
<dbReference type="RefSeq" id="WP_114706478.1">
    <property type="nucleotide sequence ID" value="NZ_QDKL01000002.1"/>
</dbReference>
<feature type="transmembrane region" description="Helical" evidence="1">
    <location>
        <begin position="438"/>
        <end position="463"/>
    </location>
</feature>
<feature type="transmembrane region" description="Helical" evidence="1">
    <location>
        <begin position="964"/>
        <end position="986"/>
    </location>
</feature>
<evidence type="ECO:0000313" key="2">
    <source>
        <dbReference type="EMBL" id="RZF21411.1"/>
    </source>
</evidence>
<evidence type="ECO:0000256" key="1">
    <source>
        <dbReference type="SAM" id="Phobius"/>
    </source>
</evidence>
<protein>
    <submittedName>
        <fullName evidence="2">Efflux RND transporter permease subunit</fullName>
    </submittedName>
</protein>
<dbReference type="SUPFAM" id="SSF82866">
    <property type="entry name" value="Multidrug efflux transporter AcrB transmembrane domain"/>
    <property type="match status" value="2"/>
</dbReference>
<dbReference type="SUPFAM" id="SSF82693">
    <property type="entry name" value="Multidrug efflux transporter AcrB pore domain, PN1, PN2, PC1 and PC2 subdomains"/>
    <property type="match status" value="2"/>
</dbReference>
<feature type="transmembrane region" description="Helical" evidence="1">
    <location>
        <begin position="389"/>
        <end position="410"/>
    </location>
</feature>
<dbReference type="PANTHER" id="PTHR32063:SF33">
    <property type="entry name" value="RND SUPERFAMILY EFFLUX PUMP PERMEASE COMPONENT"/>
    <property type="match status" value="1"/>
</dbReference>
<gene>
    <name evidence="2" type="ORF">DAY19_06920</name>
</gene>
<feature type="transmembrane region" description="Helical" evidence="1">
    <location>
        <begin position="888"/>
        <end position="906"/>
    </location>
</feature>
<dbReference type="InterPro" id="IPR001036">
    <property type="entry name" value="Acrflvin-R"/>
</dbReference>
<feature type="transmembrane region" description="Helical" evidence="1">
    <location>
        <begin position="12"/>
        <end position="30"/>
    </location>
</feature>
<organism evidence="2 3">
    <name type="scientific">Halobacteriovorax vibrionivorans</name>
    <dbReference type="NCBI Taxonomy" id="2152716"/>
    <lineage>
        <taxon>Bacteria</taxon>
        <taxon>Pseudomonadati</taxon>
        <taxon>Bdellovibrionota</taxon>
        <taxon>Bacteriovoracia</taxon>
        <taxon>Bacteriovoracales</taxon>
        <taxon>Halobacteriovoraceae</taxon>
        <taxon>Halobacteriovorax</taxon>
    </lineage>
</organism>
<feature type="transmembrane region" description="Helical" evidence="1">
    <location>
        <begin position="363"/>
        <end position="383"/>
    </location>
</feature>
<evidence type="ECO:0000313" key="3">
    <source>
        <dbReference type="Proteomes" id="UP000443582"/>
    </source>
</evidence>
<dbReference type="Gene3D" id="1.20.1640.10">
    <property type="entry name" value="Multidrug efflux transporter AcrB transmembrane domain"/>
    <property type="match status" value="2"/>
</dbReference>
<dbReference type="PANTHER" id="PTHR32063">
    <property type="match status" value="1"/>
</dbReference>
<keyword evidence="3" id="KW-1185">Reference proteome</keyword>
<dbReference type="PRINTS" id="PR00702">
    <property type="entry name" value="ACRIFLAVINRP"/>
</dbReference>
<dbReference type="Gene3D" id="3.30.2090.10">
    <property type="entry name" value="Multidrug efflux transporter AcrB TolC docking domain, DN and DC subdomains"/>
    <property type="match status" value="2"/>
</dbReference>
<keyword evidence="1" id="KW-0812">Transmembrane</keyword>
<accession>A0ABY0IEN0</accession>
<dbReference type="EMBL" id="QDKL01000002">
    <property type="protein sequence ID" value="RZF21411.1"/>
    <property type="molecule type" value="Genomic_DNA"/>
</dbReference>
<dbReference type="Gene3D" id="3.30.70.1320">
    <property type="entry name" value="Multidrug efflux transporter AcrB pore domain like"/>
    <property type="match status" value="1"/>
</dbReference>
<dbReference type="Gene3D" id="3.30.70.1430">
    <property type="entry name" value="Multidrug efflux transporter AcrB pore domain"/>
    <property type="match status" value="2"/>
</dbReference>
<dbReference type="SUPFAM" id="SSF82714">
    <property type="entry name" value="Multidrug efflux transporter AcrB TolC docking domain, DN and DC subdomains"/>
    <property type="match status" value="2"/>
</dbReference>
<name>A0ABY0IEN0_9BACT</name>
<keyword evidence="1" id="KW-0472">Membrane</keyword>
<comment type="caution">
    <text evidence="2">The sequence shown here is derived from an EMBL/GenBank/DDBJ whole genome shotgun (WGS) entry which is preliminary data.</text>
</comment>
<feature type="transmembrane region" description="Helical" evidence="1">
    <location>
        <begin position="469"/>
        <end position="491"/>
    </location>
</feature>
<feature type="transmembrane region" description="Helical" evidence="1">
    <location>
        <begin position="998"/>
        <end position="1021"/>
    </location>
</feature>
<feature type="transmembrane region" description="Helical" evidence="1">
    <location>
        <begin position="335"/>
        <end position="356"/>
    </location>
</feature>